<protein>
    <submittedName>
        <fullName evidence="1">Uncharacterized protein</fullName>
    </submittedName>
</protein>
<reference evidence="1" key="1">
    <citation type="journal article" date="2014" name="Front. Microbiol.">
        <title>High frequency of phylogenetically diverse reductive dehalogenase-homologous genes in deep subseafloor sedimentary metagenomes.</title>
        <authorList>
            <person name="Kawai M."/>
            <person name="Futagami T."/>
            <person name="Toyoda A."/>
            <person name="Takaki Y."/>
            <person name="Nishi S."/>
            <person name="Hori S."/>
            <person name="Arai W."/>
            <person name="Tsubouchi T."/>
            <person name="Morono Y."/>
            <person name="Uchiyama I."/>
            <person name="Ito T."/>
            <person name="Fujiyama A."/>
            <person name="Inagaki F."/>
            <person name="Takami H."/>
        </authorList>
    </citation>
    <scope>NUCLEOTIDE SEQUENCE</scope>
    <source>
        <strain evidence="1">Expedition CK06-06</strain>
    </source>
</reference>
<dbReference type="Gene3D" id="1.25.40.10">
    <property type="entry name" value="Tetratricopeptide repeat domain"/>
    <property type="match status" value="2"/>
</dbReference>
<organism evidence="1">
    <name type="scientific">marine sediment metagenome</name>
    <dbReference type="NCBI Taxonomy" id="412755"/>
    <lineage>
        <taxon>unclassified sequences</taxon>
        <taxon>metagenomes</taxon>
        <taxon>ecological metagenomes</taxon>
    </lineage>
</organism>
<dbReference type="PROSITE" id="PS50005">
    <property type="entry name" value="TPR"/>
    <property type="match status" value="1"/>
</dbReference>
<sequence length="151" mass="17408">MSPTRNRGKTRDTTRGKTRELAEKYVKKGKLTDAISEYKKLLTGDTQEVNVRNIISSLYLKMNQKIRALEELAQVAGHYEERGLYSQAMAVYKKISKLNPKDIEAAMKLGDLYARQGFPSEAKTEYLKVGKDLMRDNQIKRAIFLYEKLKK</sequence>
<dbReference type="Pfam" id="PF13428">
    <property type="entry name" value="TPR_14"/>
    <property type="match status" value="1"/>
</dbReference>
<evidence type="ECO:0000313" key="1">
    <source>
        <dbReference type="EMBL" id="GAH64773.1"/>
    </source>
</evidence>
<gene>
    <name evidence="1" type="ORF">S03H2_42728</name>
</gene>
<feature type="non-terminal residue" evidence="1">
    <location>
        <position position="151"/>
    </location>
</feature>
<accession>X1J4R0</accession>
<dbReference type="InterPro" id="IPR019734">
    <property type="entry name" value="TPR_rpt"/>
</dbReference>
<comment type="caution">
    <text evidence="1">The sequence shown here is derived from an EMBL/GenBank/DDBJ whole genome shotgun (WGS) entry which is preliminary data.</text>
</comment>
<proteinExistence type="predicted"/>
<dbReference type="AlphaFoldDB" id="X1J4R0"/>
<dbReference type="SUPFAM" id="SSF48452">
    <property type="entry name" value="TPR-like"/>
    <property type="match status" value="1"/>
</dbReference>
<name>X1J4R0_9ZZZZ</name>
<dbReference type="InterPro" id="IPR011990">
    <property type="entry name" value="TPR-like_helical_dom_sf"/>
</dbReference>
<dbReference type="EMBL" id="BARU01026615">
    <property type="protein sequence ID" value="GAH64773.1"/>
    <property type="molecule type" value="Genomic_DNA"/>
</dbReference>